<evidence type="ECO:0000313" key="5">
    <source>
        <dbReference type="Proteomes" id="UP000314980"/>
    </source>
</evidence>
<evidence type="ECO:0000313" key="4">
    <source>
        <dbReference type="Ensembl" id="ENSLCAP00010045404.1"/>
    </source>
</evidence>
<reference evidence="4" key="3">
    <citation type="submission" date="2025-09" db="UniProtKB">
        <authorList>
            <consortium name="Ensembl"/>
        </authorList>
    </citation>
    <scope>IDENTIFICATION</scope>
</reference>
<dbReference type="GO" id="GO:0004601">
    <property type="term" value="F:peroxidase activity"/>
    <property type="evidence" value="ECO:0007669"/>
    <property type="project" value="UniProtKB-KW"/>
</dbReference>
<dbReference type="AlphaFoldDB" id="A0A4W6F5J0"/>
<proteinExistence type="inferred from homology"/>
<dbReference type="GO" id="GO:0006979">
    <property type="term" value="P:response to oxidative stress"/>
    <property type="evidence" value="ECO:0007669"/>
    <property type="project" value="InterPro"/>
</dbReference>
<keyword evidence="5" id="KW-1185">Reference proteome</keyword>
<dbReference type="Ensembl" id="ENSLCAT00010046514.1">
    <property type="protein sequence ID" value="ENSLCAP00010045404.1"/>
    <property type="gene ID" value="ENSLCAG00010021097.1"/>
</dbReference>
<dbReference type="InParanoid" id="A0A4W6F5J0"/>
<dbReference type="InterPro" id="IPR000889">
    <property type="entry name" value="Glutathione_peroxidase"/>
</dbReference>
<protein>
    <recommendedName>
        <fullName evidence="6">Glutathione peroxidase</fullName>
    </recommendedName>
</protein>
<keyword evidence="2" id="KW-0575">Peroxidase</keyword>
<organism evidence="4 5">
    <name type="scientific">Lates calcarifer</name>
    <name type="common">Barramundi</name>
    <name type="synonym">Holocentrus calcarifer</name>
    <dbReference type="NCBI Taxonomy" id="8187"/>
    <lineage>
        <taxon>Eukaryota</taxon>
        <taxon>Metazoa</taxon>
        <taxon>Chordata</taxon>
        <taxon>Craniata</taxon>
        <taxon>Vertebrata</taxon>
        <taxon>Euteleostomi</taxon>
        <taxon>Actinopterygii</taxon>
        <taxon>Neopterygii</taxon>
        <taxon>Teleostei</taxon>
        <taxon>Neoteleostei</taxon>
        <taxon>Acanthomorphata</taxon>
        <taxon>Carangaria</taxon>
        <taxon>Carangaria incertae sedis</taxon>
        <taxon>Centropomidae</taxon>
        <taxon>Lates</taxon>
    </lineage>
</organism>
<comment type="similarity">
    <text evidence="1">Belongs to the glutathione peroxidase family.</text>
</comment>
<evidence type="ECO:0008006" key="6">
    <source>
        <dbReference type="Google" id="ProtNLM"/>
    </source>
</evidence>
<dbReference type="GeneTree" id="ENSGT00940000177206"/>
<evidence type="ECO:0000256" key="3">
    <source>
        <dbReference type="ARBA" id="ARBA00023002"/>
    </source>
</evidence>
<dbReference type="SUPFAM" id="SSF52833">
    <property type="entry name" value="Thioredoxin-like"/>
    <property type="match status" value="1"/>
</dbReference>
<sequence>MQRKECLLLLSVYFEYSISQSQLAATFLSATPPGIHVLNNWPHCHMANKSVYDFSAETLDGQPVPLCNYRGKVLLIVNVATF</sequence>
<evidence type="ECO:0000256" key="2">
    <source>
        <dbReference type="ARBA" id="ARBA00022559"/>
    </source>
</evidence>
<reference evidence="5" key="1">
    <citation type="submission" date="2015-09" db="EMBL/GenBank/DDBJ databases">
        <authorList>
            <person name="Sai Rama Sridatta P."/>
        </authorList>
    </citation>
    <scope>NUCLEOTIDE SEQUENCE [LARGE SCALE GENOMIC DNA]</scope>
</reference>
<name>A0A4W6F5J0_LATCA</name>
<evidence type="ECO:0000256" key="1">
    <source>
        <dbReference type="ARBA" id="ARBA00006926"/>
    </source>
</evidence>
<dbReference type="PROSITE" id="PS51355">
    <property type="entry name" value="GLUTATHIONE_PEROXID_3"/>
    <property type="match status" value="1"/>
</dbReference>
<keyword evidence="3" id="KW-0560">Oxidoreductase</keyword>
<reference evidence="4" key="2">
    <citation type="submission" date="2025-08" db="UniProtKB">
        <authorList>
            <consortium name="Ensembl"/>
        </authorList>
    </citation>
    <scope>IDENTIFICATION</scope>
</reference>
<accession>A0A4W6F5J0</accession>
<dbReference type="STRING" id="8187.ENSLCAP00010045404"/>
<dbReference type="InterPro" id="IPR036249">
    <property type="entry name" value="Thioredoxin-like_sf"/>
</dbReference>
<dbReference type="Gene3D" id="3.40.30.10">
    <property type="entry name" value="Glutaredoxin"/>
    <property type="match status" value="1"/>
</dbReference>
<dbReference type="Proteomes" id="UP000314980">
    <property type="component" value="Unassembled WGS sequence"/>
</dbReference>